<evidence type="ECO:0000313" key="4">
    <source>
        <dbReference type="EMBL" id="OGL96411.1"/>
    </source>
</evidence>
<dbReference type="EMBL" id="MGFD01000068">
    <property type="protein sequence ID" value="OGL96411.1"/>
    <property type="molecule type" value="Genomic_DNA"/>
</dbReference>
<dbReference type="GO" id="GO:0016787">
    <property type="term" value="F:hydrolase activity"/>
    <property type="evidence" value="ECO:0007669"/>
    <property type="project" value="UniProtKB-KW"/>
</dbReference>
<dbReference type="SUPFAM" id="SSF55811">
    <property type="entry name" value="Nudix"/>
    <property type="match status" value="1"/>
</dbReference>
<dbReference type="Pfam" id="PF00293">
    <property type="entry name" value="NUDIX"/>
    <property type="match status" value="1"/>
</dbReference>
<keyword evidence="2" id="KW-0378">Hydrolase</keyword>
<evidence type="ECO:0000313" key="5">
    <source>
        <dbReference type="Proteomes" id="UP000177331"/>
    </source>
</evidence>
<reference evidence="4 5" key="1">
    <citation type="journal article" date="2016" name="Nat. Commun.">
        <title>Thousands of microbial genomes shed light on interconnected biogeochemical processes in an aquifer system.</title>
        <authorList>
            <person name="Anantharaman K."/>
            <person name="Brown C.T."/>
            <person name="Hug L.A."/>
            <person name="Sharon I."/>
            <person name="Castelle C.J."/>
            <person name="Probst A.J."/>
            <person name="Thomas B.C."/>
            <person name="Singh A."/>
            <person name="Wilkins M.J."/>
            <person name="Karaoz U."/>
            <person name="Brodie E.L."/>
            <person name="Williams K.H."/>
            <person name="Hubbard S.S."/>
            <person name="Banfield J.F."/>
        </authorList>
    </citation>
    <scope>NUCLEOTIDE SEQUENCE [LARGE SCALE GENOMIC DNA]</scope>
</reference>
<dbReference type="InterPro" id="IPR000086">
    <property type="entry name" value="NUDIX_hydrolase_dom"/>
</dbReference>
<dbReference type="AlphaFoldDB" id="A0A1F7W0V6"/>
<dbReference type="InterPro" id="IPR020084">
    <property type="entry name" value="NUDIX_hydrolase_CS"/>
</dbReference>
<dbReference type="GO" id="GO:0006753">
    <property type="term" value="P:nucleoside phosphate metabolic process"/>
    <property type="evidence" value="ECO:0007669"/>
    <property type="project" value="TreeGrafter"/>
</dbReference>
<sequence length="173" mass="19662">MEWKKVDEQLIKDGFRKVCLKTFVLPNEKKESFEVKKEGETVSILAITPTDCIVLAKQFRVGPEKELMELPGGGVEKSEDPVDAARRELLEETGYSGEFQFVQTILDCGYSTGVQHVFVATNCSRVHDQSLDETEFIEVIEMPLEKFRNHLRSGQLTDIETGYLGLDFLKRLS</sequence>
<dbReference type="InterPro" id="IPR015797">
    <property type="entry name" value="NUDIX_hydrolase-like_dom_sf"/>
</dbReference>
<name>A0A1F7W0V6_9BACT</name>
<evidence type="ECO:0000256" key="1">
    <source>
        <dbReference type="ARBA" id="ARBA00001946"/>
    </source>
</evidence>
<dbReference type="PROSITE" id="PS51462">
    <property type="entry name" value="NUDIX"/>
    <property type="match status" value="1"/>
</dbReference>
<dbReference type="STRING" id="1802421.A2318_03370"/>
<protein>
    <recommendedName>
        <fullName evidence="3">Nudix hydrolase domain-containing protein</fullName>
    </recommendedName>
</protein>
<comment type="caution">
    <text evidence="4">The sequence shown here is derived from an EMBL/GenBank/DDBJ whole genome shotgun (WGS) entry which is preliminary data.</text>
</comment>
<dbReference type="PANTHER" id="PTHR11839:SF18">
    <property type="entry name" value="NUDIX HYDROLASE DOMAIN-CONTAINING PROTEIN"/>
    <property type="match status" value="1"/>
</dbReference>
<dbReference type="PROSITE" id="PS00893">
    <property type="entry name" value="NUDIX_BOX"/>
    <property type="match status" value="1"/>
</dbReference>
<evidence type="ECO:0000259" key="3">
    <source>
        <dbReference type="PROSITE" id="PS51462"/>
    </source>
</evidence>
<proteinExistence type="predicted"/>
<dbReference type="GO" id="GO:0019693">
    <property type="term" value="P:ribose phosphate metabolic process"/>
    <property type="evidence" value="ECO:0007669"/>
    <property type="project" value="TreeGrafter"/>
</dbReference>
<evidence type="ECO:0000256" key="2">
    <source>
        <dbReference type="ARBA" id="ARBA00022801"/>
    </source>
</evidence>
<dbReference type="PANTHER" id="PTHR11839">
    <property type="entry name" value="UDP/ADP-SUGAR PYROPHOSPHATASE"/>
    <property type="match status" value="1"/>
</dbReference>
<organism evidence="4 5">
    <name type="scientific">Candidatus Uhrbacteria bacterium RIFOXYB2_FULL_45_11</name>
    <dbReference type="NCBI Taxonomy" id="1802421"/>
    <lineage>
        <taxon>Bacteria</taxon>
        <taxon>Candidatus Uhriibacteriota</taxon>
    </lineage>
</organism>
<gene>
    <name evidence="4" type="ORF">A2318_03370</name>
</gene>
<comment type="cofactor">
    <cofactor evidence="1">
        <name>Mg(2+)</name>
        <dbReference type="ChEBI" id="CHEBI:18420"/>
    </cofactor>
</comment>
<accession>A0A1F7W0V6</accession>
<dbReference type="Gene3D" id="3.90.79.10">
    <property type="entry name" value="Nucleoside Triphosphate Pyrophosphohydrolase"/>
    <property type="match status" value="1"/>
</dbReference>
<feature type="domain" description="Nudix hydrolase" evidence="3">
    <location>
        <begin position="37"/>
        <end position="164"/>
    </location>
</feature>
<dbReference type="CDD" id="cd03424">
    <property type="entry name" value="NUDIX_ADPRase_Nudt5_UGPPase_Nudt14"/>
    <property type="match status" value="1"/>
</dbReference>
<dbReference type="Proteomes" id="UP000177331">
    <property type="component" value="Unassembled WGS sequence"/>
</dbReference>